<comment type="subcellular location">
    <subcellularLocation>
        <location evidence="2">Cell membrane</location>
        <location evidence="2">Sarcolemma</location>
        <topology evidence="2">Single-pass type II membrane protein</topology>
    </subcellularLocation>
    <subcellularLocation>
        <location evidence="1">Cytoplasm</location>
        <location evidence="1">Cytoskeleton</location>
    </subcellularLocation>
</comment>
<keyword evidence="10" id="KW-1015">Disulfide bond</keyword>
<evidence type="ECO:0000256" key="11">
    <source>
        <dbReference type="ARBA" id="ARBA00023180"/>
    </source>
</evidence>
<evidence type="ECO:0000256" key="8">
    <source>
        <dbReference type="ARBA" id="ARBA00022989"/>
    </source>
</evidence>
<dbReference type="GO" id="GO:0048738">
    <property type="term" value="P:cardiac muscle tissue development"/>
    <property type="evidence" value="ECO:0007669"/>
    <property type="project" value="TreeGrafter"/>
</dbReference>
<proteinExistence type="inferred from homology"/>
<reference evidence="13" key="2">
    <citation type="submission" date="2025-09" db="UniProtKB">
        <authorList>
            <consortium name="Ensembl"/>
        </authorList>
    </citation>
    <scope>IDENTIFICATION</scope>
</reference>
<organism evidence="13 14">
    <name type="scientific">Oryzias sinensis</name>
    <name type="common">Chinese medaka</name>
    <dbReference type="NCBI Taxonomy" id="183150"/>
    <lineage>
        <taxon>Eukaryota</taxon>
        <taxon>Metazoa</taxon>
        <taxon>Chordata</taxon>
        <taxon>Craniata</taxon>
        <taxon>Vertebrata</taxon>
        <taxon>Euteleostomi</taxon>
        <taxon>Actinopterygii</taxon>
        <taxon>Neopterygii</taxon>
        <taxon>Teleostei</taxon>
        <taxon>Neoteleostei</taxon>
        <taxon>Acanthomorphata</taxon>
        <taxon>Ovalentaria</taxon>
        <taxon>Atherinomorphae</taxon>
        <taxon>Beloniformes</taxon>
        <taxon>Adrianichthyidae</taxon>
        <taxon>Oryziinae</taxon>
        <taxon>Oryzias</taxon>
    </lineage>
</organism>
<evidence type="ECO:0000256" key="5">
    <source>
        <dbReference type="ARBA" id="ARBA00022490"/>
    </source>
</evidence>
<keyword evidence="14" id="KW-1185">Reference proteome</keyword>
<dbReference type="PANTHER" id="PTHR12939">
    <property type="entry name" value="SARCOGLYCAN"/>
    <property type="match status" value="1"/>
</dbReference>
<dbReference type="InterPro" id="IPR039972">
    <property type="entry name" value="Sarcoglycan_gamma/delta/zeta"/>
</dbReference>
<sequence length="185" mass="20324">MGNLRITEKGLKLEGDSEFLQPLYAKEIQSKPGRPLFLQSSRNISVNVVNGNKQLLTQLVTGSSGFRAQGRMFEVKSTSGNLLFSADEQEVVVGAERLRVTDERNVDVSWSHLDVTELQTDAWIFSVGPIKGERRGRWRVSAAIVTTCRRCTSSSRRTAGLSGAAEPQRDGCISMTTPAEHALKS</sequence>
<keyword evidence="4" id="KW-1003">Cell membrane</keyword>
<dbReference type="GO" id="GO:0016012">
    <property type="term" value="C:sarcoglycan complex"/>
    <property type="evidence" value="ECO:0007669"/>
    <property type="project" value="InterPro"/>
</dbReference>
<dbReference type="Proteomes" id="UP000694383">
    <property type="component" value="Unplaced"/>
</dbReference>
<evidence type="ECO:0000256" key="7">
    <source>
        <dbReference type="ARBA" id="ARBA00022968"/>
    </source>
</evidence>
<keyword evidence="11" id="KW-0325">Glycoprotein</keyword>
<evidence type="ECO:0000256" key="9">
    <source>
        <dbReference type="ARBA" id="ARBA00023136"/>
    </source>
</evidence>
<dbReference type="Pfam" id="PF04790">
    <property type="entry name" value="Sarcoglycan_1"/>
    <property type="match status" value="1"/>
</dbReference>
<keyword evidence="8" id="KW-1133">Transmembrane helix</keyword>
<evidence type="ECO:0000256" key="10">
    <source>
        <dbReference type="ARBA" id="ARBA00023157"/>
    </source>
</evidence>
<name>A0A8C7Z5P6_9TELE</name>
<dbReference type="PANTHER" id="PTHR12939:SF6">
    <property type="entry name" value="DELTA-SARCOGLYCAN"/>
    <property type="match status" value="1"/>
</dbReference>
<dbReference type="GO" id="GO:0060047">
    <property type="term" value="P:heart contraction"/>
    <property type="evidence" value="ECO:0007669"/>
    <property type="project" value="TreeGrafter"/>
</dbReference>
<dbReference type="Ensembl" id="ENSOSIT00000038666.1">
    <property type="protein sequence ID" value="ENSOSIP00000036682.1"/>
    <property type="gene ID" value="ENSOSIG00000018237.1"/>
</dbReference>
<accession>A0A8C7Z5P6</accession>
<dbReference type="InterPro" id="IPR006875">
    <property type="entry name" value="Sarcoglycan"/>
</dbReference>
<dbReference type="GO" id="GO:0005856">
    <property type="term" value="C:cytoskeleton"/>
    <property type="evidence" value="ECO:0007669"/>
    <property type="project" value="UniProtKB-SubCell"/>
</dbReference>
<keyword evidence="5" id="KW-0963">Cytoplasm</keyword>
<protein>
    <recommendedName>
        <fullName evidence="15">Delta-sarcoglycan</fullName>
    </recommendedName>
</protein>
<evidence type="ECO:0000256" key="12">
    <source>
        <dbReference type="ARBA" id="ARBA00023212"/>
    </source>
</evidence>
<keyword evidence="6" id="KW-0812">Transmembrane</keyword>
<keyword evidence="9" id="KW-0472">Membrane</keyword>
<evidence type="ECO:0000256" key="4">
    <source>
        <dbReference type="ARBA" id="ARBA00022475"/>
    </source>
</evidence>
<dbReference type="GeneTree" id="ENSGT00940000158509"/>
<evidence type="ECO:0000256" key="6">
    <source>
        <dbReference type="ARBA" id="ARBA00022692"/>
    </source>
</evidence>
<evidence type="ECO:0000256" key="3">
    <source>
        <dbReference type="ARBA" id="ARBA00007574"/>
    </source>
</evidence>
<evidence type="ECO:0000313" key="14">
    <source>
        <dbReference type="Proteomes" id="UP000694383"/>
    </source>
</evidence>
<dbReference type="AlphaFoldDB" id="A0A8C7Z5P6"/>
<keyword evidence="7" id="KW-0735">Signal-anchor</keyword>
<evidence type="ECO:0000313" key="13">
    <source>
        <dbReference type="Ensembl" id="ENSOSIP00000036682.1"/>
    </source>
</evidence>
<reference evidence="13" key="1">
    <citation type="submission" date="2025-08" db="UniProtKB">
        <authorList>
            <consortium name="Ensembl"/>
        </authorList>
    </citation>
    <scope>IDENTIFICATION</scope>
</reference>
<comment type="similarity">
    <text evidence="3">Belongs to the sarcoglycan beta/delta/gamma/zeta family.</text>
</comment>
<evidence type="ECO:0008006" key="15">
    <source>
        <dbReference type="Google" id="ProtNLM"/>
    </source>
</evidence>
<keyword evidence="12" id="KW-0206">Cytoskeleton</keyword>
<evidence type="ECO:0000256" key="1">
    <source>
        <dbReference type="ARBA" id="ARBA00004245"/>
    </source>
</evidence>
<evidence type="ECO:0000256" key="2">
    <source>
        <dbReference type="ARBA" id="ARBA00004274"/>
    </source>
</evidence>
<dbReference type="GO" id="GO:0042383">
    <property type="term" value="C:sarcolemma"/>
    <property type="evidence" value="ECO:0007669"/>
    <property type="project" value="UniProtKB-SubCell"/>
</dbReference>